<feature type="chain" id="PRO_5020536886" evidence="1">
    <location>
        <begin position="24"/>
        <end position="390"/>
    </location>
</feature>
<dbReference type="AlphaFoldDB" id="A0A4R6STC1"/>
<dbReference type="RefSeq" id="WP_133577036.1">
    <property type="nucleotide sequence ID" value="NZ_SNYC01000005.1"/>
</dbReference>
<evidence type="ECO:0000313" key="3">
    <source>
        <dbReference type="EMBL" id="TDQ08685.1"/>
    </source>
</evidence>
<keyword evidence="4" id="KW-1185">Reference proteome</keyword>
<evidence type="ECO:0000256" key="1">
    <source>
        <dbReference type="SAM" id="SignalP"/>
    </source>
</evidence>
<dbReference type="Gene3D" id="2.120.10.30">
    <property type="entry name" value="TolB, C-terminal domain"/>
    <property type="match status" value="1"/>
</dbReference>
<dbReference type="SUPFAM" id="SSF50952">
    <property type="entry name" value="Soluble quinoprotein glucose dehydrogenase"/>
    <property type="match status" value="1"/>
</dbReference>
<sequence>MNLISYKPIAVALLALITGSNSTDLTFFSKNPVDGSIPAITQASADLPLDKIKMPAGFSISVFAEVQGARSMVMSPEGTLYVGTQRSGFVYAVTDVDGDHKADKKWVIAQGMNNPNGVAIKNGSLYVAEISKVTKFANIESNLANPGKGEVIFDKFPTEWPHGWKYIAFGPDGKLYVPVGAPFNIGMPDERHAAIFRINDDGTGYETFASGVRNTVGFTWHPTSKELWFTDNGRDQMGDDVPFCELNTAPKAGMHFGFPYFHSGTIKDPQFGGDHQASEFTAPVQNLGAHVAPLGLKFYTGKMFPAEYKDQIFIAEHGSWNRSKKSGYKVSLVNTVKGKVAGYKPFATGWLDDDTQEMWGRPVDVLVLADGSMLVSDDFAGVIYRISYKK</sequence>
<reference evidence="3 4" key="1">
    <citation type="submission" date="2019-03" db="EMBL/GenBank/DDBJ databases">
        <title>Genomic Encyclopedia of Archaeal and Bacterial Type Strains, Phase II (KMG-II): from individual species to whole genera.</title>
        <authorList>
            <person name="Goeker M."/>
        </authorList>
    </citation>
    <scope>NUCLEOTIDE SEQUENCE [LARGE SCALE GENOMIC DNA]</scope>
    <source>
        <strain evidence="3 4">DSM 19035</strain>
    </source>
</reference>
<dbReference type="PANTHER" id="PTHR33546:SF1">
    <property type="entry name" value="LARGE, MULTIFUNCTIONAL SECRETED PROTEIN"/>
    <property type="match status" value="1"/>
</dbReference>
<dbReference type="Proteomes" id="UP000295620">
    <property type="component" value="Unassembled WGS sequence"/>
</dbReference>
<evidence type="ECO:0000259" key="2">
    <source>
        <dbReference type="Pfam" id="PF07995"/>
    </source>
</evidence>
<dbReference type="PANTHER" id="PTHR33546">
    <property type="entry name" value="LARGE, MULTIFUNCTIONAL SECRETED PROTEIN-RELATED"/>
    <property type="match status" value="1"/>
</dbReference>
<accession>A0A4R6STC1</accession>
<dbReference type="InterPro" id="IPR011042">
    <property type="entry name" value="6-blade_b-propeller_TolB-like"/>
</dbReference>
<keyword evidence="1" id="KW-0732">Signal</keyword>
<comment type="caution">
    <text evidence="3">The sequence shown here is derived from an EMBL/GenBank/DDBJ whole genome shotgun (WGS) entry which is preliminary data.</text>
</comment>
<evidence type="ECO:0000313" key="4">
    <source>
        <dbReference type="Proteomes" id="UP000295620"/>
    </source>
</evidence>
<gene>
    <name evidence="3" type="ORF">ATK78_3202</name>
</gene>
<dbReference type="InterPro" id="IPR011041">
    <property type="entry name" value="Quinoprot_gluc/sorb_DH_b-prop"/>
</dbReference>
<feature type="signal peptide" evidence="1">
    <location>
        <begin position="1"/>
        <end position="23"/>
    </location>
</feature>
<dbReference type="Pfam" id="PF07995">
    <property type="entry name" value="GSDH"/>
    <property type="match status" value="1"/>
</dbReference>
<organism evidence="3 4">
    <name type="scientific">Pedobacter metabolipauper</name>
    <dbReference type="NCBI Taxonomy" id="425513"/>
    <lineage>
        <taxon>Bacteria</taxon>
        <taxon>Pseudomonadati</taxon>
        <taxon>Bacteroidota</taxon>
        <taxon>Sphingobacteriia</taxon>
        <taxon>Sphingobacteriales</taxon>
        <taxon>Sphingobacteriaceae</taxon>
        <taxon>Pedobacter</taxon>
    </lineage>
</organism>
<dbReference type="InterPro" id="IPR012938">
    <property type="entry name" value="Glc/Sorbosone_DH"/>
</dbReference>
<name>A0A4R6STC1_9SPHI</name>
<protein>
    <submittedName>
        <fullName evidence="3">Glucose/arabinose dehydrogenase</fullName>
    </submittedName>
</protein>
<proteinExistence type="predicted"/>
<feature type="domain" description="Glucose/Sorbosone dehydrogenase" evidence="2">
    <location>
        <begin position="148"/>
        <end position="315"/>
    </location>
</feature>
<dbReference type="OrthoDB" id="9811395at2"/>
<dbReference type="EMBL" id="SNYC01000005">
    <property type="protein sequence ID" value="TDQ08685.1"/>
    <property type="molecule type" value="Genomic_DNA"/>
</dbReference>